<evidence type="ECO:0000256" key="6">
    <source>
        <dbReference type="ARBA" id="ARBA00023277"/>
    </source>
</evidence>
<reference evidence="9 10" key="1">
    <citation type="submission" date="2023-03" db="EMBL/GenBank/DDBJ databases">
        <authorList>
            <person name="Kaur S."/>
            <person name="Espinosa-Saiz D."/>
            <person name="Velazquez E."/>
            <person name="Menendez E."/>
            <person name="diCenzo G.C."/>
        </authorList>
    </citation>
    <scope>NUCLEOTIDE SEQUENCE [LARGE SCALE GENOMIC DNA]</scope>
    <source>
        <strain evidence="9 10">LMG 27395</strain>
    </source>
</reference>
<accession>A0ABY8CSS5</accession>
<keyword evidence="2" id="KW-0808">Transferase</keyword>
<dbReference type="InterPro" id="IPR042213">
    <property type="entry name" value="NBD_C_sf"/>
</dbReference>
<evidence type="ECO:0000256" key="1">
    <source>
        <dbReference type="ARBA" id="ARBA00005715"/>
    </source>
</evidence>
<evidence type="ECO:0000259" key="7">
    <source>
        <dbReference type="Pfam" id="PF07005"/>
    </source>
</evidence>
<evidence type="ECO:0000259" key="8">
    <source>
        <dbReference type="Pfam" id="PF17042"/>
    </source>
</evidence>
<feature type="domain" description="Four-carbon acid sugar kinase N-terminal" evidence="7">
    <location>
        <begin position="7"/>
        <end position="243"/>
    </location>
</feature>
<keyword evidence="6" id="KW-0119">Carbohydrate metabolism</keyword>
<dbReference type="Gene3D" id="3.40.50.10840">
    <property type="entry name" value="Putative sugar-binding, N-terminal domain"/>
    <property type="match status" value="1"/>
</dbReference>
<dbReference type="Gene3D" id="3.40.980.20">
    <property type="entry name" value="Four-carbon acid sugar kinase, nucleotide binding domain"/>
    <property type="match status" value="1"/>
</dbReference>
<gene>
    <name evidence="9" type="ORF">PYH38_000281</name>
</gene>
<keyword evidence="3" id="KW-0547">Nucleotide-binding</keyword>
<dbReference type="EMBL" id="CP120370">
    <property type="protein sequence ID" value="WEX80952.1"/>
    <property type="molecule type" value="Genomic_DNA"/>
</dbReference>
<evidence type="ECO:0000256" key="3">
    <source>
        <dbReference type="ARBA" id="ARBA00022741"/>
    </source>
</evidence>
<dbReference type="Pfam" id="PF07005">
    <property type="entry name" value="SBD_N"/>
    <property type="match status" value="1"/>
</dbReference>
<dbReference type="InterPro" id="IPR010737">
    <property type="entry name" value="4-carb_acid_sugar_kinase_N"/>
</dbReference>
<dbReference type="GO" id="GO:0016301">
    <property type="term" value="F:kinase activity"/>
    <property type="evidence" value="ECO:0007669"/>
    <property type="project" value="UniProtKB-KW"/>
</dbReference>
<evidence type="ECO:0000313" key="10">
    <source>
        <dbReference type="Proteomes" id="UP001235547"/>
    </source>
</evidence>
<keyword evidence="4 9" id="KW-0418">Kinase</keyword>
<evidence type="ECO:0000313" key="9">
    <source>
        <dbReference type="EMBL" id="WEX80952.1"/>
    </source>
</evidence>
<sequence>MQRPLLSYYGDDLTGSTDVMEALSSQGVNTALFLKIPDAALLQRFANCSAFGLAGTSRSQTPAWMAEHLLPAFTWLKSLDAAITHYKVCSTFDSSPAVGNIGKAIEIGRDVFGDAPVPLVVGAPQIRRYTAFGNLFAAFRGETYRIDRHPVMSRHPVTPMDEADIRLHLSRQTSLRTGLVDIAQLGSPDADAITDRTFANGNGIVLLDVAHGESQAAVGRQIWRKRAADGQFACGSSGLEYALVREWHRLGLIAEAPVYTAPGPVDRIAVVSGSVSPTTERQIRHAIENGFDGIALDAIAFAAPDGGAALEDALARGLSSLAAGRSVILYTALGPSADRGDAIPLEDGSRHRIGERLGMLLRELVTSAGLSRAVIAGGDTSSHALTQLSVDALTLRLPLPQSPGSPLCTVHSADPRVDRIEVALKGGQVGLDDYFSMIRDGRPD</sequence>
<evidence type="ECO:0000256" key="5">
    <source>
        <dbReference type="ARBA" id="ARBA00022840"/>
    </source>
</evidence>
<feature type="domain" description="Four-carbon acid sugar kinase nucleotide binding" evidence="8">
    <location>
        <begin position="269"/>
        <end position="435"/>
    </location>
</feature>
<dbReference type="SUPFAM" id="SSF142764">
    <property type="entry name" value="YgbK-like"/>
    <property type="match status" value="1"/>
</dbReference>
<dbReference type="Pfam" id="PF17042">
    <property type="entry name" value="NBD_C"/>
    <property type="match status" value="1"/>
</dbReference>
<dbReference type="RefSeq" id="WP_280731676.1">
    <property type="nucleotide sequence ID" value="NZ_CP120367.1"/>
</dbReference>
<comment type="similarity">
    <text evidence="1">Belongs to the four-carbon acid sugar kinase family.</text>
</comment>
<name>A0ABY8CSS5_9HYPH</name>
<keyword evidence="5" id="KW-0067">ATP-binding</keyword>
<evidence type="ECO:0000256" key="2">
    <source>
        <dbReference type="ARBA" id="ARBA00022679"/>
    </source>
</evidence>
<protein>
    <submittedName>
        <fullName evidence="9">Four-carbon acid sugar kinase family protein</fullName>
    </submittedName>
</protein>
<organism evidence="9 10">
    <name type="scientific">Sinorhizobium numidicum</name>
    <dbReference type="NCBI Taxonomy" id="680248"/>
    <lineage>
        <taxon>Bacteria</taxon>
        <taxon>Pseudomonadati</taxon>
        <taxon>Pseudomonadota</taxon>
        <taxon>Alphaproteobacteria</taxon>
        <taxon>Hyphomicrobiales</taxon>
        <taxon>Rhizobiaceae</taxon>
        <taxon>Sinorhizobium/Ensifer group</taxon>
        <taxon>Sinorhizobium</taxon>
    </lineage>
</organism>
<dbReference type="Proteomes" id="UP001235547">
    <property type="component" value="Chromosome 2"/>
</dbReference>
<proteinExistence type="inferred from homology"/>
<keyword evidence="10" id="KW-1185">Reference proteome</keyword>
<dbReference type="InterPro" id="IPR037051">
    <property type="entry name" value="4-carb_acid_sugar_kinase_N_sf"/>
</dbReference>
<dbReference type="InterPro" id="IPR031475">
    <property type="entry name" value="NBD_C"/>
</dbReference>
<evidence type="ECO:0000256" key="4">
    <source>
        <dbReference type="ARBA" id="ARBA00022777"/>
    </source>
</evidence>